<reference evidence="1 2" key="1">
    <citation type="journal article" date="2022" name="Hortic Res">
        <title>A haplotype resolved chromosomal level avocado genome allows analysis of novel avocado genes.</title>
        <authorList>
            <person name="Nath O."/>
            <person name="Fletcher S.J."/>
            <person name="Hayward A."/>
            <person name="Shaw L.M."/>
            <person name="Masouleh A.K."/>
            <person name="Furtado A."/>
            <person name="Henry R.J."/>
            <person name="Mitter N."/>
        </authorList>
    </citation>
    <scope>NUCLEOTIDE SEQUENCE [LARGE SCALE GENOMIC DNA]</scope>
    <source>
        <strain evidence="2">cv. Hass</strain>
    </source>
</reference>
<keyword evidence="2" id="KW-1185">Reference proteome</keyword>
<proteinExistence type="predicted"/>
<evidence type="ECO:0000313" key="2">
    <source>
        <dbReference type="Proteomes" id="UP001234297"/>
    </source>
</evidence>
<name>A0ACC2LDM3_PERAE</name>
<accession>A0ACC2LDM3</accession>
<sequence>MEPYHEDDGDDDEGDDEDDEAGAESHHEKGAFSLGAFLLLYGAAAGVPDLQRMKMRIRGLGFCGARRKERSHCSCVMLAEKDYMITLNAPAIAGGPVAAQIAVAAIAGRYHRPSPPVRCPATAADCRRERKKNQTILTQTITLRPSLHDRRRRCSVAVQSSPPRSPATCPPSPLKKKTETWVKALF</sequence>
<dbReference type="EMBL" id="CM056815">
    <property type="protein sequence ID" value="KAJ8631124.1"/>
    <property type="molecule type" value="Genomic_DNA"/>
</dbReference>
<gene>
    <name evidence="1" type="ORF">MRB53_024447</name>
</gene>
<comment type="caution">
    <text evidence="1">The sequence shown here is derived from an EMBL/GenBank/DDBJ whole genome shotgun (WGS) entry which is preliminary data.</text>
</comment>
<protein>
    <submittedName>
        <fullName evidence="1">Uncharacterized protein</fullName>
    </submittedName>
</protein>
<evidence type="ECO:0000313" key="1">
    <source>
        <dbReference type="EMBL" id="KAJ8631124.1"/>
    </source>
</evidence>
<organism evidence="1 2">
    <name type="scientific">Persea americana</name>
    <name type="common">Avocado</name>
    <dbReference type="NCBI Taxonomy" id="3435"/>
    <lineage>
        <taxon>Eukaryota</taxon>
        <taxon>Viridiplantae</taxon>
        <taxon>Streptophyta</taxon>
        <taxon>Embryophyta</taxon>
        <taxon>Tracheophyta</taxon>
        <taxon>Spermatophyta</taxon>
        <taxon>Magnoliopsida</taxon>
        <taxon>Magnoliidae</taxon>
        <taxon>Laurales</taxon>
        <taxon>Lauraceae</taxon>
        <taxon>Persea</taxon>
    </lineage>
</organism>
<dbReference type="Proteomes" id="UP001234297">
    <property type="component" value="Chromosome 7"/>
</dbReference>